<accession>A0A2U1CQV2</accession>
<gene>
    <name evidence="10" type="ORF">C7440_0658</name>
</gene>
<comment type="similarity">
    <text evidence="8">Belongs to the binding-protein-dependent transport system permease family. LivHM subfamily.</text>
</comment>
<feature type="transmembrane region" description="Helical" evidence="9">
    <location>
        <begin position="189"/>
        <end position="212"/>
    </location>
</feature>
<dbReference type="RefSeq" id="WP_116517459.1">
    <property type="nucleotide sequence ID" value="NZ_JACCEX010000001.1"/>
</dbReference>
<keyword evidence="3" id="KW-1003">Cell membrane</keyword>
<dbReference type="Pfam" id="PF02653">
    <property type="entry name" value="BPD_transp_2"/>
    <property type="match status" value="1"/>
</dbReference>
<sequence length="288" mass="30167">MNPYVQGLFSGLMNGATYALLGIGLVLAFRTSRVLNLAHGETFVVATVAIVFMLQLGAPLWAAIAVAILLTGLLYCALQRFTLQPRGHWPIGALILITLGAAFLVRGVVILLIGAEPVSFPSLFTGAPVRIAGGVIPRQGVAMIVIGFGLSIAVTYLLSRTRIGKELIATAENSQAAQLLGIDVNRARMIAYAVAAVLGAVSAVLLVPLIAIDYQIGLAMTTRGFIAAAIAGMSPGRTVVSGLFLGIFESMVIVFFGALFQDPVMFGLLIAVALWQSRSIRFGGGVRA</sequence>
<dbReference type="OrthoDB" id="9807115at2"/>
<dbReference type="GO" id="GO:0022857">
    <property type="term" value="F:transmembrane transporter activity"/>
    <property type="evidence" value="ECO:0007669"/>
    <property type="project" value="InterPro"/>
</dbReference>
<protein>
    <submittedName>
        <fullName evidence="10">Amino acid/amide ABC transporter membrane protein 1 (HAAT family)</fullName>
    </submittedName>
</protein>
<dbReference type="InterPro" id="IPR001851">
    <property type="entry name" value="ABC_transp_permease"/>
</dbReference>
<keyword evidence="6 9" id="KW-1133">Transmembrane helix</keyword>
<feature type="transmembrane region" description="Helical" evidence="9">
    <location>
        <begin position="135"/>
        <end position="158"/>
    </location>
</feature>
<evidence type="ECO:0000313" key="11">
    <source>
        <dbReference type="Proteomes" id="UP000246145"/>
    </source>
</evidence>
<dbReference type="GO" id="GO:0006865">
    <property type="term" value="P:amino acid transport"/>
    <property type="evidence" value="ECO:0007669"/>
    <property type="project" value="UniProtKB-KW"/>
</dbReference>
<evidence type="ECO:0000256" key="6">
    <source>
        <dbReference type="ARBA" id="ARBA00022989"/>
    </source>
</evidence>
<dbReference type="CDD" id="cd06582">
    <property type="entry name" value="TM_PBP1_LivH_like"/>
    <property type="match status" value="1"/>
</dbReference>
<feature type="transmembrane region" description="Helical" evidence="9">
    <location>
        <begin position="60"/>
        <end position="78"/>
    </location>
</feature>
<dbReference type="EMBL" id="QEKO01000001">
    <property type="protein sequence ID" value="PVY68265.1"/>
    <property type="molecule type" value="Genomic_DNA"/>
</dbReference>
<evidence type="ECO:0000256" key="9">
    <source>
        <dbReference type="SAM" id="Phobius"/>
    </source>
</evidence>
<feature type="transmembrane region" description="Helical" evidence="9">
    <location>
        <begin position="224"/>
        <end position="245"/>
    </location>
</feature>
<evidence type="ECO:0000256" key="3">
    <source>
        <dbReference type="ARBA" id="ARBA00022475"/>
    </source>
</evidence>
<keyword evidence="4 9" id="KW-0812">Transmembrane</keyword>
<dbReference type="PANTHER" id="PTHR11795">
    <property type="entry name" value="BRANCHED-CHAIN AMINO ACID TRANSPORT SYSTEM PERMEASE PROTEIN LIVH"/>
    <property type="match status" value="1"/>
</dbReference>
<evidence type="ECO:0000256" key="8">
    <source>
        <dbReference type="ARBA" id="ARBA00037998"/>
    </source>
</evidence>
<organism evidence="10 11">
    <name type="scientific">Pusillimonas noertemannii</name>
    <dbReference type="NCBI Taxonomy" id="305977"/>
    <lineage>
        <taxon>Bacteria</taxon>
        <taxon>Pseudomonadati</taxon>
        <taxon>Pseudomonadota</taxon>
        <taxon>Betaproteobacteria</taxon>
        <taxon>Burkholderiales</taxon>
        <taxon>Alcaligenaceae</taxon>
        <taxon>Pusillimonas</taxon>
    </lineage>
</organism>
<proteinExistence type="inferred from homology"/>
<comment type="subcellular location">
    <subcellularLocation>
        <location evidence="1">Cell membrane</location>
        <topology evidence="1">Multi-pass membrane protein</topology>
    </subcellularLocation>
</comment>
<reference evidence="10 11" key="1">
    <citation type="submission" date="2018-04" db="EMBL/GenBank/DDBJ databases">
        <title>Genomic Encyclopedia of Type Strains, Phase IV (KMG-IV): sequencing the most valuable type-strain genomes for metagenomic binning, comparative biology and taxonomic classification.</title>
        <authorList>
            <person name="Goeker M."/>
        </authorList>
    </citation>
    <scope>NUCLEOTIDE SEQUENCE [LARGE SCALE GENOMIC DNA]</scope>
    <source>
        <strain evidence="10 11">DSM 10065</strain>
    </source>
</reference>
<evidence type="ECO:0000256" key="4">
    <source>
        <dbReference type="ARBA" id="ARBA00022692"/>
    </source>
</evidence>
<evidence type="ECO:0000256" key="7">
    <source>
        <dbReference type="ARBA" id="ARBA00023136"/>
    </source>
</evidence>
<feature type="transmembrane region" description="Helical" evidence="9">
    <location>
        <begin position="34"/>
        <end position="54"/>
    </location>
</feature>
<dbReference type="Proteomes" id="UP000246145">
    <property type="component" value="Unassembled WGS sequence"/>
</dbReference>
<evidence type="ECO:0000256" key="2">
    <source>
        <dbReference type="ARBA" id="ARBA00022448"/>
    </source>
</evidence>
<evidence type="ECO:0000256" key="1">
    <source>
        <dbReference type="ARBA" id="ARBA00004651"/>
    </source>
</evidence>
<keyword evidence="5" id="KW-0029">Amino-acid transport</keyword>
<evidence type="ECO:0000313" key="10">
    <source>
        <dbReference type="EMBL" id="PVY68265.1"/>
    </source>
</evidence>
<feature type="transmembrane region" description="Helical" evidence="9">
    <location>
        <begin position="6"/>
        <end position="27"/>
    </location>
</feature>
<dbReference type="PANTHER" id="PTHR11795:SF450">
    <property type="entry name" value="ABC TRANSPORTER PERMEASE PROTEIN"/>
    <property type="match status" value="1"/>
</dbReference>
<keyword evidence="2" id="KW-0813">Transport</keyword>
<dbReference type="AlphaFoldDB" id="A0A2U1CQV2"/>
<name>A0A2U1CQV2_9BURK</name>
<keyword evidence="11" id="KW-1185">Reference proteome</keyword>
<comment type="caution">
    <text evidence="10">The sequence shown here is derived from an EMBL/GenBank/DDBJ whole genome shotgun (WGS) entry which is preliminary data.</text>
</comment>
<dbReference type="GO" id="GO:0005886">
    <property type="term" value="C:plasma membrane"/>
    <property type="evidence" value="ECO:0007669"/>
    <property type="project" value="UniProtKB-SubCell"/>
</dbReference>
<dbReference type="InterPro" id="IPR052157">
    <property type="entry name" value="BCAA_transport_permease"/>
</dbReference>
<feature type="transmembrane region" description="Helical" evidence="9">
    <location>
        <begin position="252"/>
        <end position="275"/>
    </location>
</feature>
<keyword evidence="7 9" id="KW-0472">Membrane</keyword>
<evidence type="ECO:0000256" key="5">
    <source>
        <dbReference type="ARBA" id="ARBA00022970"/>
    </source>
</evidence>
<feature type="transmembrane region" description="Helical" evidence="9">
    <location>
        <begin position="90"/>
        <end position="115"/>
    </location>
</feature>